<dbReference type="AlphaFoldDB" id="A0A240EE71"/>
<organism evidence="2 3">
    <name type="scientific">Acinetobacter puyangensis</name>
    <dbReference type="NCBI Taxonomy" id="1096779"/>
    <lineage>
        <taxon>Bacteria</taxon>
        <taxon>Pseudomonadati</taxon>
        <taxon>Pseudomonadota</taxon>
        <taxon>Gammaproteobacteria</taxon>
        <taxon>Moraxellales</taxon>
        <taxon>Moraxellaceae</taxon>
        <taxon>Acinetobacter</taxon>
    </lineage>
</organism>
<name>A0A240EE71_9GAMM</name>
<accession>A0A240EE71</accession>
<keyword evidence="3" id="KW-1185">Reference proteome</keyword>
<dbReference type="InterPro" id="IPR024402">
    <property type="entry name" value="DUF2726"/>
</dbReference>
<feature type="domain" description="DUF2726" evidence="1">
    <location>
        <begin position="1"/>
        <end position="106"/>
    </location>
</feature>
<dbReference type="Proteomes" id="UP000219042">
    <property type="component" value="Unassembled WGS sequence"/>
</dbReference>
<evidence type="ECO:0000313" key="3">
    <source>
        <dbReference type="Proteomes" id="UP000219042"/>
    </source>
</evidence>
<proteinExistence type="predicted"/>
<dbReference type="Pfam" id="PF10881">
    <property type="entry name" value="DUF2726"/>
    <property type="match status" value="1"/>
</dbReference>
<dbReference type="EMBL" id="OANT01000009">
    <property type="protein sequence ID" value="SNX46225.1"/>
    <property type="molecule type" value="Genomic_DNA"/>
</dbReference>
<evidence type="ECO:0000259" key="1">
    <source>
        <dbReference type="Pfam" id="PF10881"/>
    </source>
</evidence>
<reference evidence="3" key="1">
    <citation type="submission" date="2016-09" db="EMBL/GenBank/DDBJ databases">
        <authorList>
            <person name="Varghese N."/>
            <person name="Submissions S."/>
        </authorList>
    </citation>
    <scope>NUCLEOTIDE SEQUENCE [LARGE SCALE GENOMIC DNA]</scope>
    <source>
        <strain evidence="3">ANC 4466</strain>
    </source>
</reference>
<sequence length="116" mass="13552">MTAFEQKMFAQLKRAFPEYDVLCQVAFSALITNDHYKIRSRFNRKVTDFVLINSDCDVIAIIELDDPSHLNKVAEDQFRDKMLNEAGYTVYRFCAIPSVQELRKSVTTKKSYKWVS</sequence>
<gene>
    <name evidence="2" type="ORF">SAMN05421731_10957</name>
</gene>
<protein>
    <recommendedName>
        <fullName evidence="1">DUF2726 domain-containing protein</fullName>
    </recommendedName>
</protein>
<evidence type="ECO:0000313" key="2">
    <source>
        <dbReference type="EMBL" id="SNX46225.1"/>
    </source>
</evidence>